<dbReference type="InterPro" id="IPR057453">
    <property type="entry name" value="BSD2_CRD"/>
</dbReference>
<sequence length="160" mass="17225">MASSLCFTPVSSLKASDKPGLFIGNSVPGKVLRASEVIQHSKASKFQSLEVKPPSTGTVILLNIIVKVGSVLWRILRLQMINKAPSQVALSVLTVMEMVPWHALNAKELELILRTTSTDNSKPADYAGFAGIDLRGRRDMLCGDCNGAGFIGGFMSTFDE</sequence>
<feature type="domain" description="BSD2 cysteine rich" evidence="1">
    <location>
        <begin position="127"/>
        <end position="160"/>
    </location>
</feature>
<dbReference type="EMBL" id="BTGU01000076">
    <property type="protein sequence ID" value="GMN58172.1"/>
    <property type="molecule type" value="Genomic_DNA"/>
</dbReference>
<organism evidence="2 3">
    <name type="scientific">Ficus carica</name>
    <name type="common">Common fig</name>
    <dbReference type="NCBI Taxonomy" id="3494"/>
    <lineage>
        <taxon>Eukaryota</taxon>
        <taxon>Viridiplantae</taxon>
        <taxon>Streptophyta</taxon>
        <taxon>Embryophyta</taxon>
        <taxon>Tracheophyta</taxon>
        <taxon>Spermatophyta</taxon>
        <taxon>Magnoliopsida</taxon>
        <taxon>eudicotyledons</taxon>
        <taxon>Gunneridae</taxon>
        <taxon>Pentapetalae</taxon>
        <taxon>rosids</taxon>
        <taxon>fabids</taxon>
        <taxon>Rosales</taxon>
        <taxon>Moraceae</taxon>
        <taxon>Ficeae</taxon>
        <taxon>Ficus</taxon>
    </lineage>
</organism>
<dbReference type="Pfam" id="PF25436">
    <property type="entry name" value="BSD2_CRD"/>
    <property type="match status" value="1"/>
</dbReference>
<dbReference type="Proteomes" id="UP001187192">
    <property type="component" value="Unassembled WGS sequence"/>
</dbReference>
<keyword evidence="3" id="KW-1185">Reference proteome</keyword>
<evidence type="ECO:0000259" key="1">
    <source>
        <dbReference type="Pfam" id="PF25436"/>
    </source>
</evidence>
<protein>
    <recommendedName>
        <fullName evidence="1">BSD2 cysteine rich domain-containing protein</fullName>
    </recommendedName>
</protein>
<comment type="caution">
    <text evidence="2">The sequence shown here is derived from an EMBL/GenBank/DDBJ whole genome shotgun (WGS) entry which is preliminary data.</text>
</comment>
<dbReference type="AlphaFoldDB" id="A0AA88DMP6"/>
<accession>A0AA88DMP6</accession>
<name>A0AA88DMP6_FICCA</name>
<evidence type="ECO:0000313" key="2">
    <source>
        <dbReference type="EMBL" id="GMN58172.1"/>
    </source>
</evidence>
<evidence type="ECO:0000313" key="3">
    <source>
        <dbReference type="Proteomes" id="UP001187192"/>
    </source>
</evidence>
<reference evidence="2" key="1">
    <citation type="submission" date="2023-07" db="EMBL/GenBank/DDBJ databases">
        <title>draft genome sequence of fig (Ficus carica).</title>
        <authorList>
            <person name="Takahashi T."/>
            <person name="Nishimura K."/>
        </authorList>
    </citation>
    <scope>NUCLEOTIDE SEQUENCE</scope>
</reference>
<gene>
    <name evidence="2" type="ORF">TIFTF001_027270</name>
</gene>
<proteinExistence type="predicted"/>